<dbReference type="AlphaFoldDB" id="A0A067NXX9"/>
<accession>A0A067NXX9</accession>
<feature type="chain" id="PRO_5001642660" evidence="2">
    <location>
        <begin position="26"/>
        <end position="78"/>
    </location>
</feature>
<feature type="region of interest" description="Disordered" evidence="1">
    <location>
        <begin position="56"/>
        <end position="78"/>
    </location>
</feature>
<dbReference type="Proteomes" id="UP000027073">
    <property type="component" value="Unassembled WGS sequence"/>
</dbReference>
<proteinExistence type="predicted"/>
<dbReference type="VEuPathDB" id="FungiDB:PLEOSDRAFT_1100336"/>
<dbReference type="EMBL" id="KL198005">
    <property type="protein sequence ID" value="KDQ31810.1"/>
    <property type="molecule type" value="Genomic_DNA"/>
</dbReference>
<evidence type="ECO:0000256" key="2">
    <source>
        <dbReference type="SAM" id="SignalP"/>
    </source>
</evidence>
<evidence type="ECO:0000313" key="4">
    <source>
        <dbReference type="Proteomes" id="UP000027073"/>
    </source>
</evidence>
<evidence type="ECO:0000313" key="3">
    <source>
        <dbReference type="EMBL" id="KDQ31810.1"/>
    </source>
</evidence>
<keyword evidence="2" id="KW-0732">Signal</keyword>
<gene>
    <name evidence="3" type="ORF">PLEOSDRAFT_1100336</name>
</gene>
<feature type="signal peptide" evidence="2">
    <location>
        <begin position="1"/>
        <end position="25"/>
    </location>
</feature>
<dbReference type="InParanoid" id="A0A067NXX9"/>
<feature type="compositionally biased region" description="Polar residues" evidence="1">
    <location>
        <begin position="66"/>
        <end position="78"/>
    </location>
</feature>
<protein>
    <submittedName>
        <fullName evidence="3">Uncharacterized protein</fullName>
    </submittedName>
</protein>
<evidence type="ECO:0000256" key="1">
    <source>
        <dbReference type="SAM" id="MobiDB-lite"/>
    </source>
</evidence>
<reference evidence="4" key="1">
    <citation type="journal article" date="2014" name="Proc. Natl. Acad. Sci. U.S.A.">
        <title>Extensive sampling of basidiomycete genomes demonstrates inadequacy of the white-rot/brown-rot paradigm for wood decay fungi.</title>
        <authorList>
            <person name="Riley R."/>
            <person name="Salamov A.A."/>
            <person name="Brown D.W."/>
            <person name="Nagy L.G."/>
            <person name="Floudas D."/>
            <person name="Held B.W."/>
            <person name="Levasseur A."/>
            <person name="Lombard V."/>
            <person name="Morin E."/>
            <person name="Otillar R."/>
            <person name="Lindquist E.A."/>
            <person name="Sun H."/>
            <person name="LaButti K.M."/>
            <person name="Schmutz J."/>
            <person name="Jabbour D."/>
            <person name="Luo H."/>
            <person name="Baker S.E."/>
            <person name="Pisabarro A.G."/>
            <person name="Walton J.D."/>
            <person name="Blanchette R.A."/>
            <person name="Henrissat B."/>
            <person name="Martin F."/>
            <person name="Cullen D."/>
            <person name="Hibbett D.S."/>
            <person name="Grigoriev I.V."/>
        </authorList>
    </citation>
    <scope>NUCLEOTIDE SEQUENCE [LARGE SCALE GENOMIC DNA]</scope>
    <source>
        <strain evidence="4">PC15</strain>
    </source>
</reference>
<organism evidence="3 4">
    <name type="scientific">Pleurotus ostreatus (strain PC15)</name>
    <name type="common">Oyster mushroom</name>
    <dbReference type="NCBI Taxonomy" id="1137138"/>
    <lineage>
        <taxon>Eukaryota</taxon>
        <taxon>Fungi</taxon>
        <taxon>Dikarya</taxon>
        <taxon>Basidiomycota</taxon>
        <taxon>Agaricomycotina</taxon>
        <taxon>Agaricomycetes</taxon>
        <taxon>Agaricomycetidae</taxon>
        <taxon>Agaricales</taxon>
        <taxon>Pleurotineae</taxon>
        <taxon>Pleurotaceae</taxon>
        <taxon>Pleurotus</taxon>
    </lineage>
</organism>
<name>A0A067NXX9_PLEO1</name>
<sequence>MVNRGQVYWPLIHLHTLVFLKLTQSHTAIRIAPLSSALNTFNKGYWESLADQGPGRSLLQRKSGEDQASTSFEITDSR</sequence>
<dbReference type="HOGENOM" id="CLU_2623017_0_0_1"/>